<keyword evidence="6" id="KW-0378">Hydrolase</keyword>
<gene>
    <name evidence="6" type="primary">mazG</name>
    <name evidence="6" type="ORF">FBQ74_14020</name>
</gene>
<reference evidence="6 7" key="1">
    <citation type="submission" date="2019-04" db="EMBL/GenBank/DDBJ databases">
        <title>Salinimonas iocasae sp. nov., a halophilic bacterium isolated from the outer tube casing of tubeworms in Okinawa Trough.</title>
        <authorList>
            <person name="Zhang H."/>
            <person name="Wang H."/>
            <person name="Li C."/>
        </authorList>
    </citation>
    <scope>NUCLEOTIDE SEQUENCE [LARGE SCALE GENOMIC DNA]</scope>
    <source>
        <strain evidence="6 7">KX18D6</strain>
    </source>
</reference>
<dbReference type="FunFam" id="1.10.287.1080:FF:000001">
    <property type="entry name" value="Nucleoside triphosphate pyrophosphohydrolase"/>
    <property type="match status" value="1"/>
</dbReference>
<evidence type="ECO:0000256" key="4">
    <source>
        <dbReference type="ARBA" id="ARBA00074799"/>
    </source>
</evidence>
<evidence type="ECO:0000256" key="1">
    <source>
        <dbReference type="ARBA" id="ARBA00052141"/>
    </source>
</evidence>
<dbReference type="CDD" id="cd11529">
    <property type="entry name" value="NTP-PPase_MazG_Cterm"/>
    <property type="match status" value="1"/>
</dbReference>
<accession>A0A5B7YFN3</accession>
<dbReference type="Gene3D" id="1.10.287.1080">
    <property type="entry name" value="MazG-like"/>
    <property type="match status" value="2"/>
</dbReference>
<dbReference type="GO" id="GO:0046076">
    <property type="term" value="P:dTTP catabolic process"/>
    <property type="evidence" value="ECO:0007669"/>
    <property type="project" value="TreeGrafter"/>
</dbReference>
<dbReference type="GO" id="GO:0006203">
    <property type="term" value="P:dGTP catabolic process"/>
    <property type="evidence" value="ECO:0007669"/>
    <property type="project" value="TreeGrafter"/>
</dbReference>
<evidence type="ECO:0000313" key="6">
    <source>
        <dbReference type="EMBL" id="QCZ94514.1"/>
    </source>
</evidence>
<dbReference type="NCBIfam" id="NF007113">
    <property type="entry name" value="PRK09562.1"/>
    <property type="match status" value="1"/>
</dbReference>
<dbReference type="InterPro" id="IPR048015">
    <property type="entry name" value="NTP-PPase_MazG-like_N"/>
</dbReference>
<evidence type="ECO:0000256" key="2">
    <source>
        <dbReference type="ARBA" id="ARBA00061115"/>
    </source>
</evidence>
<evidence type="ECO:0000259" key="5">
    <source>
        <dbReference type="Pfam" id="PF03819"/>
    </source>
</evidence>
<dbReference type="RefSeq" id="WP_139757252.1">
    <property type="nucleotide sequence ID" value="NZ_CP039852.1"/>
</dbReference>
<dbReference type="AlphaFoldDB" id="A0A5B7YFN3"/>
<dbReference type="GO" id="GO:0046081">
    <property type="term" value="P:dUTP catabolic process"/>
    <property type="evidence" value="ECO:0007669"/>
    <property type="project" value="TreeGrafter"/>
</dbReference>
<dbReference type="InterPro" id="IPR048011">
    <property type="entry name" value="NTP-PPase_MazG-like_C"/>
</dbReference>
<dbReference type="EMBL" id="CP039852">
    <property type="protein sequence ID" value="QCZ94514.1"/>
    <property type="molecule type" value="Genomic_DNA"/>
</dbReference>
<feature type="domain" description="NTP pyrophosphohydrolase MazG-like" evidence="5">
    <location>
        <begin position="176"/>
        <end position="235"/>
    </location>
</feature>
<feature type="domain" description="NTP pyrophosphohydrolase MazG-like" evidence="5">
    <location>
        <begin position="36"/>
        <end position="109"/>
    </location>
</feature>
<dbReference type="OrthoDB" id="9808939at2"/>
<dbReference type="GO" id="GO:0047693">
    <property type="term" value="F:ATP diphosphatase activity"/>
    <property type="evidence" value="ECO:0007669"/>
    <property type="project" value="UniProtKB-EC"/>
</dbReference>
<dbReference type="FunFam" id="1.10.287.1080:FF:000003">
    <property type="entry name" value="Nucleoside triphosphate pyrophosphohydrolase"/>
    <property type="match status" value="1"/>
</dbReference>
<dbReference type="SUPFAM" id="SSF101386">
    <property type="entry name" value="all-alpha NTP pyrophosphatases"/>
    <property type="match status" value="2"/>
</dbReference>
<sequence>MYNEKHSEPDNTQLNRLLNIMERLRSPDGCPWDKKQTMASLTRYTIEEAYEVADAIASNDSEAVRQELGDLLFQIVFYSQIAKENGEFDFESVASAICDKMTRRHPHVFGDTQVDEKDLEAQWEAIKATEKKSVGADDSIFDAVPSGLPALKLAQKVQKQCARVGFDWHTIAPVIDKVREEIDEIEAEVNARQLCEQRVEEEIGDALFAMVNLARHCNVDADTALRKASHKFTARFRFIEKRATEQKLSLSDMDLEALEQWWQDAKAAEKNAD</sequence>
<proteinExistence type="inferred from homology"/>
<organism evidence="6 7">
    <name type="scientific">Salinimonas iocasae</name>
    <dbReference type="NCBI Taxonomy" id="2572577"/>
    <lineage>
        <taxon>Bacteria</taxon>
        <taxon>Pseudomonadati</taxon>
        <taxon>Pseudomonadota</taxon>
        <taxon>Gammaproteobacteria</taxon>
        <taxon>Alteromonadales</taxon>
        <taxon>Alteromonadaceae</taxon>
        <taxon>Alteromonas/Salinimonas group</taxon>
        <taxon>Salinimonas</taxon>
    </lineage>
</organism>
<dbReference type="GO" id="GO:0006950">
    <property type="term" value="P:response to stress"/>
    <property type="evidence" value="ECO:0007669"/>
    <property type="project" value="UniProtKB-ARBA"/>
</dbReference>
<dbReference type="GO" id="GO:0046047">
    <property type="term" value="P:TTP catabolic process"/>
    <property type="evidence" value="ECO:0007669"/>
    <property type="project" value="TreeGrafter"/>
</dbReference>
<dbReference type="PANTHER" id="PTHR30522:SF0">
    <property type="entry name" value="NUCLEOSIDE TRIPHOSPHATE PYROPHOSPHOHYDROLASE"/>
    <property type="match status" value="1"/>
</dbReference>
<dbReference type="KEGG" id="salk:FBQ74_14020"/>
<protein>
    <recommendedName>
        <fullName evidence="4">Nucleoside triphosphate pyrophosphohydrolase</fullName>
        <ecNumber evidence="3">3.6.1.8</ecNumber>
    </recommendedName>
</protein>
<dbReference type="InterPro" id="IPR011551">
    <property type="entry name" value="NTP_PyrPHydrolase_MazG"/>
</dbReference>
<dbReference type="Proteomes" id="UP000304912">
    <property type="component" value="Chromosome"/>
</dbReference>
<name>A0A5B7YFN3_9ALTE</name>
<dbReference type="EC" id="3.6.1.8" evidence="3"/>
<dbReference type="GO" id="GO:0046052">
    <property type="term" value="P:UTP catabolic process"/>
    <property type="evidence" value="ECO:0007669"/>
    <property type="project" value="TreeGrafter"/>
</dbReference>
<comment type="similarity">
    <text evidence="2">Belongs to the nucleoside triphosphate pyrophosphohydrolase family.</text>
</comment>
<dbReference type="PANTHER" id="PTHR30522">
    <property type="entry name" value="NUCLEOSIDE TRIPHOSPHATE PYROPHOSPHOHYDROLASE"/>
    <property type="match status" value="1"/>
</dbReference>
<evidence type="ECO:0000313" key="7">
    <source>
        <dbReference type="Proteomes" id="UP000304912"/>
    </source>
</evidence>
<dbReference type="CDD" id="cd11528">
    <property type="entry name" value="NTP-PPase_MazG_Nterm"/>
    <property type="match status" value="1"/>
</dbReference>
<dbReference type="Pfam" id="PF03819">
    <property type="entry name" value="MazG"/>
    <property type="match status" value="2"/>
</dbReference>
<comment type="catalytic activity">
    <reaction evidence="1">
        <text>ATP + H2O = AMP + diphosphate + H(+)</text>
        <dbReference type="Rhea" id="RHEA:14245"/>
        <dbReference type="ChEBI" id="CHEBI:15377"/>
        <dbReference type="ChEBI" id="CHEBI:15378"/>
        <dbReference type="ChEBI" id="CHEBI:30616"/>
        <dbReference type="ChEBI" id="CHEBI:33019"/>
        <dbReference type="ChEBI" id="CHEBI:456215"/>
        <dbReference type="EC" id="3.6.1.8"/>
    </reaction>
</comment>
<keyword evidence="7" id="KW-1185">Reference proteome</keyword>
<evidence type="ECO:0000256" key="3">
    <source>
        <dbReference type="ARBA" id="ARBA00066372"/>
    </source>
</evidence>
<dbReference type="InterPro" id="IPR004518">
    <property type="entry name" value="MazG-like_dom"/>
</dbReference>
<dbReference type="NCBIfam" id="TIGR00444">
    <property type="entry name" value="mazG"/>
    <property type="match status" value="1"/>
</dbReference>
<dbReference type="GO" id="GO:0046061">
    <property type="term" value="P:dATP catabolic process"/>
    <property type="evidence" value="ECO:0007669"/>
    <property type="project" value="TreeGrafter"/>
</dbReference>